<comment type="function">
    <text evidence="8">Catalyzes the ATP-dependent phosphorylation of fructose-l-phosphate to fructose-l,6-bisphosphate.</text>
</comment>
<dbReference type="RefSeq" id="WP_007186437.1">
    <property type="nucleotide sequence ID" value="NZ_AKGD01000003.1"/>
</dbReference>
<sequence length="316" mass="32869">MSAPVVTVTLNPALDQTVLLDSLRPGAVNRANSVRLDAGGKGVNVASCLADWGLPTVATGLLGRDNTSEFEKLFARKGIADRFVRIAGQTRTNLKIVAADCGDTTDINLPGAQADADSFAQVHAAVGELCDRQGIAVFAGSLPAGIDTDAYVTLLRQAAACGMRSLLDTSDAPLTAALQSETVPYAIKPNRHELEGWCGRKLDTPARLLAAARELQSLGIVLVVISMGAEGALFVGSDREALIARPPAIRTQSTVGAGDAMVAGIAAAMIERRDPESLARLATAFAAAKLGLAGPNLPAREQVLALADATRIERLR</sequence>
<dbReference type="AlphaFoldDB" id="I8T3L2"/>
<comment type="catalytic activity">
    <reaction evidence="6 8">
        <text>beta-D-fructose 1-phosphate + ATP = beta-D-fructose 1,6-bisphosphate + ADP + H(+)</text>
        <dbReference type="Rhea" id="RHEA:14213"/>
        <dbReference type="ChEBI" id="CHEBI:15378"/>
        <dbReference type="ChEBI" id="CHEBI:30616"/>
        <dbReference type="ChEBI" id="CHEBI:32966"/>
        <dbReference type="ChEBI" id="CHEBI:138881"/>
        <dbReference type="ChEBI" id="CHEBI:456216"/>
        <dbReference type="EC" id="2.7.1.56"/>
    </reaction>
</comment>
<dbReference type="Pfam" id="PF00294">
    <property type="entry name" value="PfkB"/>
    <property type="match status" value="1"/>
</dbReference>
<dbReference type="InterPro" id="IPR022463">
    <property type="entry name" value="1-PFruKinase"/>
</dbReference>
<organism evidence="10 11">
    <name type="scientific">Hydrocarboniphaga effusa AP103</name>
    <dbReference type="NCBI Taxonomy" id="1172194"/>
    <lineage>
        <taxon>Bacteria</taxon>
        <taxon>Pseudomonadati</taxon>
        <taxon>Pseudomonadota</taxon>
        <taxon>Gammaproteobacteria</taxon>
        <taxon>Nevskiales</taxon>
        <taxon>Nevskiaceae</taxon>
        <taxon>Hydrocarboniphaga</taxon>
    </lineage>
</organism>
<dbReference type="GO" id="GO:0016052">
    <property type="term" value="P:carbohydrate catabolic process"/>
    <property type="evidence" value="ECO:0007669"/>
    <property type="project" value="UniProtKB-ARBA"/>
</dbReference>
<dbReference type="NCBIfam" id="TIGR03828">
    <property type="entry name" value="pfkB"/>
    <property type="match status" value="1"/>
</dbReference>
<dbReference type="NCBIfam" id="TIGR03168">
    <property type="entry name" value="1-PFK"/>
    <property type="match status" value="1"/>
</dbReference>
<keyword evidence="2 7" id="KW-0808">Transferase</keyword>
<dbReference type="GO" id="GO:0044281">
    <property type="term" value="P:small molecule metabolic process"/>
    <property type="evidence" value="ECO:0007669"/>
    <property type="project" value="UniProtKB-ARBA"/>
</dbReference>
<dbReference type="InterPro" id="IPR011611">
    <property type="entry name" value="PfkB_dom"/>
</dbReference>
<evidence type="ECO:0000256" key="3">
    <source>
        <dbReference type="ARBA" id="ARBA00022741"/>
    </source>
</evidence>
<dbReference type="GO" id="GO:0005829">
    <property type="term" value="C:cytosol"/>
    <property type="evidence" value="ECO:0007669"/>
    <property type="project" value="TreeGrafter"/>
</dbReference>
<evidence type="ECO:0000256" key="4">
    <source>
        <dbReference type="ARBA" id="ARBA00022777"/>
    </source>
</evidence>
<dbReference type="PANTHER" id="PTHR46566:SF5">
    <property type="entry name" value="1-PHOSPHOFRUCTOKINASE"/>
    <property type="match status" value="1"/>
</dbReference>
<keyword evidence="4 8" id="KW-0418">Kinase</keyword>
<keyword evidence="3 8" id="KW-0547">Nucleotide-binding</keyword>
<evidence type="ECO:0000256" key="1">
    <source>
        <dbReference type="ARBA" id="ARBA00010688"/>
    </source>
</evidence>
<comment type="caution">
    <text evidence="10">The sequence shown here is derived from an EMBL/GenBank/DDBJ whole genome shotgun (WGS) entry which is preliminary data.</text>
</comment>
<evidence type="ECO:0000259" key="9">
    <source>
        <dbReference type="Pfam" id="PF00294"/>
    </source>
</evidence>
<dbReference type="STRING" id="1172194.WQQ_34980"/>
<evidence type="ECO:0000313" key="10">
    <source>
        <dbReference type="EMBL" id="EIT68303.1"/>
    </source>
</evidence>
<dbReference type="PANTHER" id="PTHR46566">
    <property type="entry name" value="1-PHOSPHOFRUCTOKINASE-RELATED"/>
    <property type="match status" value="1"/>
</dbReference>
<dbReference type="Gene3D" id="3.40.1190.20">
    <property type="match status" value="1"/>
</dbReference>
<dbReference type="OrthoDB" id="9801219at2"/>
<name>I8T3L2_9GAMM</name>
<dbReference type="EMBL" id="AKGD01000003">
    <property type="protein sequence ID" value="EIT68303.1"/>
    <property type="molecule type" value="Genomic_DNA"/>
</dbReference>
<dbReference type="InterPro" id="IPR029056">
    <property type="entry name" value="Ribokinase-like"/>
</dbReference>
<dbReference type="PROSITE" id="PS00584">
    <property type="entry name" value="PFKB_KINASES_2"/>
    <property type="match status" value="1"/>
</dbReference>
<dbReference type="PROSITE" id="PS00583">
    <property type="entry name" value="PFKB_KINASES_1"/>
    <property type="match status" value="1"/>
</dbReference>
<dbReference type="CDD" id="cd01164">
    <property type="entry name" value="FruK_PfkB_like"/>
    <property type="match status" value="1"/>
</dbReference>
<evidence type="ECO:0000256" key="5">
    <source>
        <dbReference type="ARBA" id="ARBA00022840"/>
    </source>
</evidence>
<gene>
    <name evidence="10" type="ORF">WQQ_34980</name>
</gene>
<evidence type="ECO:0000313" key="11">
    <source>
        <dbReference type="Proteomes" id="UP000003704"/>
    </source>
</evidence>
<dbReference type="InterPro" id="IPR002173">
    <property type="entry name" value="Carboh/pur_kinase_PfkB_CS"/>
</dbReference>
<keyword evidence="11" id="KW-1185">Reference proteome</keyword>
<dbReference type="Proteomes" id="UP000003704">
    <property type="component" value="Unassembled WGS sequence"/>
</dbReference>
<dbReference type="GO" id="GO:0005524">
    <property type="term" value="F:ATP binding"/>
    <property type="evidence" value="ECO:0007669"/>
    <property type="project" value="UniProtKB-UniRule"/>
</dbReference>
<evidence type="ECO:0000256" key="8">
    <source>
        <dbReference type="RuleBase" id="RU369061"/>
    </source>
</evidence>
<dbReference type="GO" id="GO:0008662">
    <property type="term" value="F:1-phosphofructokinase activity"/>
    <property type="evidence" value="ECO:0007669"/>
    <property type="project" value="UniProtKB-UniRule"/>
</dbReference>
<dbReference type="PIRSF" id="PIRSF000535">
    <property type="entry name" value="1PFK/6PFK/LacC"/>
    <property type="match status" value="1"/>
</dbReference>
<feature type="domain" description="Carbohydrate kinase PfkB" evidence="9">
    <location>
        <begin position="23"/>
        <end position="298"/>
    </location>
</feature>
<reference evidence="10 11" key="1">
    <citation type="journal article" date="2012" name="J. Bacteriol.">
        <title>Genome Sequence of n-Alkane-Degrading Hydrocarboniphaga effusa Strain AP103T (ATCC BAA-332T).</title>
        <authorList>
            <person name="Chang H.K."/>
            <person name="Zylstra G.J."/>
            <person name="Chae J.C."/>
        </authorList>
    </citation>
    <scope>NUCLEOTIDE SEQUENCE [LARGE SCALE GENOMIC DNA]</scope>
    <source>
        <strain evidence="10 11">AP103</strain>
    </source>
</reference>
<comment type="similarity">
    <text evidence="1 7 8">Belongs to the carbohydrate kinase PfkB family.</text>
</comment>
<keyword evidence="5 8" id="KW-0067">ATP-binding</keyword>
<proteinExistence type="inferred from homology"/>
<dbReference type="SUPFAM" id="SSF53613">
    <property type="entry name" value="Ribokinase-like"/>
    <property type="match status" value="1"/>
</dbReference>
<evidence type="ECO:0000256" key="7">
    <source>
        <dbReference type="PIRNR" id="PIRNR000535"/>
    </source>
</evidence>
<protein>
    <recommendedName>
        <fullName evidence="7">Phosphofructokinase</fullName>
    </recommendedName>
</protein>
<dbReference type="PATRIC" id="fig|1172194.4.peg.3395"/>
<dbReference type="FunFam" id="3.40.1190.20:FF:000001">
    <property type="entry name" value="Phosphofructokinase"/>
    <property type="match status" value="1"/>
</dbReference>
<evidence type="ECO:0000256" key="2">
    <source>
        <dbReference type="ARBA" id="ARBA00022679"/>
    </source>
</evidence>
<accession>I8T3L2</accession>
<evidence type="ECO:0000256" key="6">
    <source>
        <dbReference type="ARBA" id="ARBA00047745"/>
    </source>
</evidence>
<dbReference type="InterPro" id="IPR017583">
    <property type="entry name" value="Tagatose/fructose_Pkinase"/>
</dbReference>